<dbReference type="EMBL" id="VDCQ01000004">
    <property type="protein sequence ID" value="TNJ67621.1"/>
    <property type="molecule type" value="Genomic_DNA"/>
</dbReference>
<feature type="region of interest" description="Disordered" evidence="1">
    <location>
        <begin position="39"/>
        <end position="84"/>
    </location>
</feature>
<protein>
    <submittedName>
        <fullName evidence="2">Uncharacterized protein</fullName>
    </submittedName>
</protein>
<comment type="caution">
    <text evidence="2">The sequence shown here is derived from an EMBL/GenBank/DDBJ whole genome shotgun (WGS) entry which is preliminary data.</text>
</comment>
<dbReference type="Proteomes" id="UP000307943">
    <property type="component" value="Unassembled WGS sequence"/>
</dbReference>
<evidence type="ECO:0000313" key="2">
    <source>
        <dbReference type="EMBL" id="TNJ67621.1"/>
    </source>
</evidence>
<dbReference type="OrthoDB" id="9799092at2"/>
<evidence type="ECO:0000256" key="1">
    <source>
        <dbReference type="SAM" id="MobiDB-lite"/>
    </source>
</evidence>
<dbReference type="AlphaFoldDB" id="A0A5C4TF22"/>
<keyword evidence="3" id="KW-1185">Reference proteome</keyword>
<sequence length="84" mass="8801">MDMVGNCCICHTAIYCKGGFLDGVVERHSLYCHSCYESVDDTRERESGSESAGGSADSGGAARAVSPLRNRSGHKNSADGSDPT</sequence>
<accession>A0A5C4TF22</accession>
<proteinExistence type="predicted"/>
<reference evidence="2 3" key="1">
    <citation type="submission" date="2019-05" db="EMBL/GenBank/DDBJ databases">
        <title>We sequenced the genome of Paenibacillus hemerocallicola KCTC 33185 for further insight into its adaptation and study the phylogeny of Paenibacillus.</title>
        <authorList>
            <person name="Narsing Rao M.P."/>
        </authorList>
    </citation>
    <scope>NUCLEOTIDE SEQUENCE [LARGE SCALE GENOMIC DNA]</scope>
    <source>
        <strain evidence="2 3">KCTC 33185</strain>
    </source>
</reference>
<gene>
    <name evidence="2" type="ORF">FE784_04360</name>
</gene>
<feature type="compositionally biased region" description="Low complexity" evidence="1">
    <location>
        <begin position="49"/>
        <end position="64"/>
    </location>
</feature>
<name>A0A5C4TF22_9BACL</name>
<evidence type="ECO:0000313" key="3">
    <source>
        <dbReference type="Proteomes" id="UP000307943"/>
    </source>
</evidence>
<organism evidence="2 3">
    <name type="scientific">Paenibacillus hemerocallicola</name>
    <dbReference type="NCBI Taxonomy" id="1172614"/>
    <lineage>
        <taxon>Bacteria</taxon>
        <taxon>Bacillati</taxon>
        <taxon>Bacillota</taxon>
        <taxon>Bacilli</taxon>
        <taxon>Bacillales</taxon>
        <taxon>Paenibacillaceae</taxon>
        <taxon>Paenibacillus</taxon>
    </lineage>
</organism>